<accession>A0A381QPM8</accession>
<gene>
    <name evidence="1" type="ORF">METZ01_LOCUS32721</name>
</gene>
<dbReference type="EMBL" id="UINC01001405">
    <property type="protein sequence ID" value="SUZ79867.1"/>
    <property type="molecule type" value="Genomic_DNA"/>
</dbReference>
<organism evidence="1">
    <name type="scientific">marine metagenome</name>
    <dbReference type="NCBI Taxonomy" id="408172"/>
    <lineage>
        <taxon>unclassified sequences</taxon>
        <taxon>metagenomes</taxon>
        <taxon>ecological metagenomes</taxon>
    </lineage>
</organism>
<proteinExistence type="predicted"/>
<protein>
    <submittedName>
        <fullName evidence="1">Uncharacterized protein</fullName>
    </submittedName>
</protein>
<dbReference type="AlphaFoldDB" id="A0A381QPM8"/>
<sequence>MDLTTHIQARPEAMGDVPGICQLPLTRAVVQYRELHEMDTPGGRIEDIGLALVVEGHQAGSAEVLDLGSGRIKVLDLSTELVVLDWVYEPTLGYVTELITEAAKTKQDEPLRSYAYKLGLRVLERVGFGPLTRPTLLRIGYRDICRDFDLHEGTSIRFILGPGRITRAYLNYDACALSFKTAFTEPDAPLEHALLDAFNSAEVRRFEIISEADSIEYQVRLALPTTFTETRASLGAMRRGLAALMARFEPDRFESVGHLMDTFGQRETLAGLRVRDPQARSVEIGHRLSSALTVH</sequence>
<reference evidence="1" key="1">
    <citation type="submission" date="2018-05" db="EMBL/GenBank/DDBJ databases">
        <authorList>
            <person name="Lanie J.A."/>
            <person name="Ng W.-L."/>
            <person name="Kazmierczak K.M."/>
            <person name="Andrzejewski T.M."/>
            <person name="Davidsen T.M."/>
            <person name="Wayne K.J."/>
            <person name="Tettelin H."/>
            <person name="Glass J.I."/>
            <person name="Rusch D."/>
            <person name="Podicherti R."/>
            <person name="Tsui H.-C.T."/>
            <person name="Winkler M.E."/>
        </authorList>
    </citation>
    <scope>NUCLEOTIDE SEQUENCE</scope>
</reference>
<evidence type="ECO:0000313" key="1">
    <source>
        <dbReference type="EMBL" id="SUZ79867.1"/>
    </source>
</evidence>
<name>A0A381QPM8_9ZZZZ</name>